<dbReference type="RefSeq" id="WP_079557658.1">
    <property type="nucleotide sequence ID" value="NZ_CP021904.1"/>
</dbReference>
<dbReference type="Proteomes" id="UP000191055">
    <property type="component" value="Unassembled WGS sequence"/>
</dbReference>
<dbReference type="Gene3D" id="2.40.128.270">
    <property type="match status" value="1"/>
</dbReference>
<accession>A0A1T5GPQ1</accession>
<protein>
    <recommendedName>
        <fullName evidence="3">META domain-containing protein</fullName>
    </recommendedName>
</protein>
<dbReference type="OrthoDB" id="1100933at2"/>
<name>A0A1T5GPQ1_9BACT</name>
<evidence type="ECO:0000313" key="1">
    <source>
        <dbReference type="EMBL" id="SKC10367.1"/>
    </source>
</evidence>
<dbReference type="STRING" id="889453.SAMN03080601_01914"/>
<organism evidence="1 2">
    <name type="scientific">Alkalitalea saponilacus</name>
    <dbReference type="NCBI Taxonomy" id="889453"/>
    <lineage>
        <taxon>Bacteria</taxon>
        <taxon>Pseudomonadati</taxon>
        <taxon>Bacteroidota</taxon>
        <taxon>Bacteroidia</taxon>
        <taxon>Marinilabiliales</taxon>
        <taxon>Marinilabiliaceae</taxon>
        <taxon>Alkalitalea</taxon>
    </lineage>
</organism>
<dbReference type="PROSITE" id="PS51257">
    <property type="entry name" value="PROKAR_LIPOPROTEIN"/>
    <property type="match status" value="1"/>
</dbReference>
<dbReference type="InterPro" id="IPR038670">
    <property type="entry name" value="HslJ-like_sf"/>
</dbReference>
<dbReference type="KEGG" id="asx:CDL62_03280"/>
<proteinExistence type="predicted"/>
<keyword evidence="2" id="KW-1185">Reference proteome</keyword>
<reference evidence="1 2" key="1">
    <citation type="submission" date="2017-02" db="EMBL/GenBank/DDBJ databases">
        <authorList>
            <person name="Peterson S.W."/>
        </authorList>
    </citation>
    <scope>NUCLEOTIDE SEQUENCE [LARGE SCALE GENOMIC DNA]</scope>
    <source>
        <strain evidence="1 2">DSM 24412</strain>
    </source>
</reference>
<sequence length="168" mass="18953">MKTKTINKQTYIVGMGLILLLFLIMACNKNEINAQDDTVLLREISENPSYISLPLLETTWTLIGFANEKSNRIKLAVPNDDNCYTLIFGDNGSIKGHTSTNIAGGKYYLDNKSTINIISFGPETYINEIFDGKAFIDAVNNVFSYQITQKGLVLKYQKDKHMLFKPIE</sequence>
<evidence type="ECO:0008006" key="3">
    <source>
        <dbReference type="Google" id="ProtNLM"/>
    </source>
</evidence>
<dbReference type="AlphaFoldDB" id="A0A1T5GPQ1"/>
<dbReference type="EMBL" id="FUYV01000010">
    <property type="protein sequence ID" value="SKC10367.1"/>
    <property type="molecule type" value="Genomic_DNA"/>
</dbReference>
<evidence type="ECO:0000313" key="2">
    <source>
        <dbReference type="Proteomes" id="UP000191055"/>
    </source>
</evidence>
<gene>
    <name evidence="1" type="ORF">SAMN03080601_01914</name>
</gene>